<proteinExistence type="predicted"/>
<dbReference type="PROSITE" id="PS51186">
    <property type="entry name" value="GNAT"/>
    <property type="match status" value="1"/>
</dbReference>
<dbReference type="InterPro" id="IPR016181">
    <property type="entry name" value="Acyl_CoA_acyltransferase"/>
</dbReference>
<protein>
    <recommendedName>
        <fullName evidence="2">N-acetyltransferase domain-containing protein</fullName>
    </recommendedName>
</protein>
<dbReference type="EMBL" id="ML996574">
    <property type="protein sequence ID" value="KAF2756929.1"/>
    <property type="molecule type" value="Genomic_DNA"/>
</dbReference>
<name>A0A6A6W435_9PEZI</name>
<reference evidence="3" key="1">
    <citation type="journal article" date="2020" name="Stud. Mycol.">
        <title>101 Dothideomycetes genomes: a test case for predicting lifestyles and emergence of pathogens.</title>
        <authorList>
            <person name="Haridas S."/>
            <person name="Albert R."/>
            <person name="Binder M."/>
            <person name="Bloem J."/>
            <person name="Labutti K."/>
            <person name="Salamov A."/>
            <person name="Andreopoulos B."/>
            <person name="Baker S."/>
            <person name="Barry K."/>
            <person name="Bills G."/>
            <person name="Bluhm B."/>
            <person name="Cannon C."/>
            <person name="Castanera R."/>
            <person name="Culley D."/>
            <person name="Daum C."/>
            <person name="Ezra D."/>
            <person name="Gonzalez J."/>
            <person name="Henrissat B."/>
            <person name="Kuo A."/>
            <person name="Liang C."/>
            <person name="Lipzen A."/>
            <person name="Lutzoni F."/>
            <person name="Magnuson J."/>
            <person name="Mondo S."/>
            <person name="Nolan M."/>
            <person name="Ohm R."/>
            <person name="Pangilinan J."/>
            <person name="Park H.-J."/>
            <person name="Ramirez L."/>
            <person name="Alfaro M."/>
            <person name="Sun H."/>
            <person name="Tritt A."/>
            <person name="Yoshinaga Y."/>
            <person name="Zwiers L.-H."/>
            <person name="Turgeon B."/>
            <person name="Goodwin S."/>
            <person name="Spatafora J."/>
            <person name="Crous P."/>
            <person name="Grigoriev I."/>
        </authorList>
    </citation>
    <scope>NUCLEOTIDE SEQUENCE</scope>
    <source>
        <strain evidence="3">CBS 121739</strain>
    </source>
</reference>
<dbReference type="RefSeq" id="XP_033599380.1">
    <property type="nucleotide sequence ID" value="XM_033744189.1"/>
</dbReference>
<evidence type="ECO:0000313" key="3">
    <source>
        <dbReference type="EMBL" id="KAF2756929.1"/>
    </source>
</evidence>
<evidence type="ECO:0000256" key="1">
    <source>
        <dbReference type="SAM" id="MobiDB-lite"/>
    </source>
</evidence>
<dbReference type="GeneID" id="54485243"/>
<dbReference type="GO" id="GO:0016747">
    <property type="term" value="F:acyltransferase activity, transferring groups other than amino-acyl groups"/>
    <property type="evidence" value="ECO:0007669"/>
    <property type="project" value="InterPro"/>
</dbReference>
<evidence type="ECO:0000259" key="2">
    <source>
        <dbReference type="PROSITE" id="PS51186"/>
    </source>
</evidence>
<dbReference type="AlphaFoldDB" id="A0A6A6W435"/>
<evidence type="ECO:0000313" key="4">
    <source>
        <dbReference type="Proteomes" id="UP000799437"/>
    </source>
</evidence>
<dbReference type="Gene3D" id="3.40.630.30">
    <property type="match status" value="1"/>
</dbReference>
<accession>A0A6A6W435</accession>
<dbReference type="GO" id="GO:0006048">
    <property type="term" value="P:UDP-N-acetylglucosamine biosynthetic process"/>
    <property type="evidence" value="ECO:0007669"/>
    <property type="project" value="UniProtKB-UniPathway"/>
</dbReference>
<organism evidence="3 4">
    <name type="scientific">Pseudovirgaria hyperparasitica</name>
    <dbReference type="NCBI Taxonomy" id="470096"/>
    <lineage>
        <taxon>Eukaryota</taxon>
        <taxon>Fungi</taxon>
        <taxon>Dikarya</taxon>
        <taxon>Ascomycota</taxon>
        <taxon>Pezizomycotina</taxon>
        <taxon>Dothideomycetes</taxon>
        <taxon>Dothideomycetes incertae sedis</taxon>
        <taxon>Acrospermales</taxon>
        <taxon>Acrospermaceae</taxon>
        <taxon>Pseudovirgaria</taxon>
    </lineage>
</organism>
<feature type="region of interest" description="Disordered" evidence="1">
    <location>
        <begin position="77"/>
        <end position="126"/>
    </location>
</feature>
<dbReference type="SUPFAM" id="SSF55729">
    <property type="entry name" value="Acyl-CoA N-acyltransferases (Nat)"/>
    <property type="match status" value="1"/>
</dbReference>
<dbReference type="InterPro" id="IPR000182">
    <property type="entry name" value="GNAT_dom"/>
</dbReference>
<dbReference type="Proteomes" id="UP000799437">
    <property type="component" value="Unassembled WGS sequence"/>
</dbReference>
<dbReference type="UniPathway" id="UPA00113">
    <property type="reaction ID" value="UER00529"/>
</dbReference>
<gene>
    <name evidence="3" type="ORF">EJ05DRAFT_477159</name>
</gene>
<feature type="domain" description="N-acetyltransferase" evidence="2">
    <location>
        <begin position="23"/>
        <end position="239"/>
    </location>
</feature>
<dbReference type="OrthoDB" id="329272at2759"/>
<keyword evidence="4" id="KW-1185">Reference proteome</keyword>
<sequence length="242" mass="27487">MSVDILAPPGDVLHNYIHEKRHDEQPEEIPEIFRDAMAVREEVFVDEQACSLVNEVDDDDARSWHWVVYVSVANNRKNSSTNNVGHASERKDSADASATRKPVGTLRLVPPPHGKHPHDGDFQPTPAYHEPYVKLTRLALSKDYRGKYGLSRLLLSEALNYAINNAAQIYRAPSPARLEQIKLEGDANGLEEGWKGLVLVHAQKQLKTFWEKTGFTHDEGLGEWDEEGIRHIGMWRRIPLKE</sequence>